<comment type="similarity">
    <text evidence="3 10">Belongs to the peptidase M24B family.</text>
</comment>
<keyword evidence="11" id="KW-0732">Signal</keyword>
<evidence type="ECO:0000256" key="11">
    <source>
        <dbReference type="SAM" id="SignalP"/>
    </source>
</evidence>
<evidence type="ECO:0000256" key="7">
    <source>
        <dbReference type="ARBA" id="ARBA00022801"/>
    </source>
</evidence>
<dbReference type="GO" id="GO:0070006">
    <property type="term" value="F:metalloaminopeptidase activity"/>
    <property type="evidence" value="ECO:0007669"/>
    <property type="project" value="InterPro"/>
</dbReference>
<dbReference type="EC" id="3.4.11.9" evidence="4"/>
<dbReference type="AlphaFoldDB" id="A0A6M5YG54"/>
<proteinExistence type="inferred from homology"/>
<evidence type="ECO:0000256" key="5">
    <source>
        <dbReference type="ARBA" id="ARBA00022670"/>
    </source>
</evidence>
<dbReference type="GO" id="GO:0030145">
    <property type="term" value="F:manganese ion binding"/>
    <property type="evidence" value="ECO:0007669"/>
    <property type="project" value="InterPro"/>
</dbReference>
<evidence type="ECO:0000256" key="1">
    <source>
        <dbReference type="ARBA" id="ARBA00001424"/>
    </source>
</evidence>
<evidence type="ECO:0000313" key="14">
    <source>
        <dbReference type="Proteomes" id="UP000502756"/>
    </source>
</evidence>
<gene>
    <name evidence="13" type="ORF">HNV11_08575</name>
</gene>
<dbReference type="EMBL" id="CP053435">
    <property type="protein sequence ID" value="QJW92276.1"/>
    <property type="molecule type" value="Genomic_DNA"/>
</dbReference>
<dbReference type="SUPFAM" id="SSF55920">
    <property type="entry name" value="Creatinase/aminopeptidase"/>
    <property type="match status" value="1"/>
</dbReference>
<comment type="catalytic activity">
    <reaction evidence="1">
        <text>Release of any N-terminal amino acid, including proline, that is linked to proline, even from a dipeptide or tripeptide.</text>
        <dbReference type="EC" id="3.4.11.9"/>
    </reaction>
</comment>
<dbReference type="PANTHER" id="PTHR43226:SF4">
    <property type="entry name" value="XAA-PRO AMINOPEPTIDASE 3"/>
    <property type="match status" value="1"/>
</dbReference>
<dbReference type="InterPro" id="IPR000994">
    <property type="entry name" value="Pept_M24"/>
</dbReference>
<dbReference type="InterPro" id="IPR001131">
    <property type="entry name" value="Peptidase_M24B_aminopep-P_CS"/>
</dbReference>
<dbReference type="Pfam" id="PF00557">
    <property type="entry name" value="Peptidase_M24"/>
    <property type="match status" value="1"/>
</dbReference>
<evidence type="ECO:0000256" key="3">
    <source>
        <dbReference type="ARBA" id="ARBA00008766"/>
    </source>
</evidence>
<keyword evidence="8" id="KW-0482">Metalloprotease</keyword>
<keyword evidence="6 10" id="KW-0479">Metal-binding</keyword>
<accession>A0A6M5YG54</accession>
<evidence type="ECO:0000256" key="9">
    <source>
        <dbReference type="ARBA" id="ARBA00023211"/>
    </source>
</evidence>
<evidence type="ECO:0000259" key="12">
    <source>
        <dbReference type="SMART" id="SM01011"/>
    </source>
</evidence>
<dbReference type="KEGG" id="stae:HNV11_08575"/>
<keyword evidence="5" id="KW-0645">Protease</keyword>
<comment type="cofactor">
    <cofactor evidence="2">
        <name>Mn(2+)</name>
        <dbReference type="ChEBI" id="CHEBI:29035"/>
    </cofactor>
</comment>
<dbReference type="GO" id="GO:0005829">
    <property type="term" value="C:cytosol"/>
    <property type="evidence" value="ECO:0007669"/>
    <property type="project" value="TreeGrafter"/>
</dbReference>
<dbReference type="Gene3D" id="3.90.230.10">
    <property type="entry name" value="Creatinase/methionine aminopeptidase superfamily"/>
    <property type="match status" value="1"/>
</dbReference>
<name>A0A6M5YG54_9BACT</name>
<dbReference type="PANTHER" id="PTHR43226">
    <property type="entry name" value="XAA-PRO AMINOPEPTIDASE 3"/>
    <property type="match status" value="1"/>
</dbReference>
<dbReference type="InterPro" id="IPR052433">
    <property type="entry name" value="X-Pro_dipept-like"/>
</dbReference>
<evidence type="ECO:0000256" key="4">
    <source>
        <dbReference type="ARBA" id="ARBA00012574"/>
    </source>
</evidence>
<dbReference type="InterPro" id="IPR029149">
    <property type="entry name" value="Creatin/AminoP/Spt16_N"/>
</dbReference>
<evidence type="ECO:0000256" key="6">
    <source>
        <dbReference type="ARBA" id="ARBA00022723"/>
    </source>
</evidence>
<reference evidence="13 14" key="1">
    <citation type="submission" date="2020-05" db="EMBL/GenBank/DDBJ databases">
        <title>Genome sequencing of Spirosoma sp. TS118.</title>
        <authorList>
            <person name="Lee J.-H."/>
            <person name="Jeong S."/>
            <person name="Zhao L."/>
            <person name="Jung J.-H."/>
            <person name="Kim M.-K."/>
            <person name="Lim S."/>
        </authorList>
    </citation>
    <scope>NUCLEOTIDE SEQUENCE [LARGE SCALE GENOMIC DNA]</scope>
    <source>
        <strain evidence="13 14">TS118</strain>
    </source>
</reference>
<keyword evidence="9" id="KW-0464">Manganese</keyword>
<protein>
    <recommendedName>
        <fullName evidence="4">Xaa-Pro aminopeptidase</fullName>
        <ecNumber evidence="4">3.4.11.9</ecNumber>
    </recommendedName>
</protein>
<dbReference type="CDD" id="cd01087">
    <property type="entry name" value="Prolidase"/>
    <property type="match status" value="1"/>
</dbReference>
<dbReference type="InterPro" id="IPR036005">
    <property type="entry name" value="Creatinase/aminopeptidase-like"/>
</dbReference>
<keyword evidence="13" id="KW-0031">Aminopeptidase</keyword>
<keyword evidence="14" id="KW-1185">Reference proteome</keyword>
<evidence type="ECO:0000256" key="8">
    <source>
        <dbReference type="ARBA" id="ARBA00023049"/>
    </source>
</evidence>
<feature type="chain" id="PRO_5026870584" description="Xaa-Pro aminopeptidase" evidence="11">
    <location>
        <begin position="23"/>
        <end position="482"/>
    </location>
</feature>
<dbReference type="GO" id="GO:0006508">
    <property type="term" value="P:proteolysis"/>
    <property type="evidence" value="ECO:0007669"/>
    <property type="project" value="UniProtKB-KW"/>
</dbReference>
<dbReference type="SMART" id="SM01011">
    <property type="entry name" value="AMP_N"/>
    <property type="match status" value="1"/>
</dbReference>
<feature type="domain" description="Aminopeptidase P N-terminal" evidence="12">
    <location>
        <begin position="34"/>
        <end position="174"/>
    </location>
</feature>
<dbReference type="InterPro" id="IPR007865">
    <property type="entry name" value="Aminopep_P_N"/>
</dbReference>
<organism evidence="13 14">
    <name type="scientific">Spirosoma taeanense</name>
    <dbReference type="NCBI Taxonomy" id="2735870"/>
    <lineage>
        <taxon>Bacteria</taxon>
        <taxon>Pseudomonadati</taxon>
        <taxon>Bacteroidota</taxon>
        <taxon>Cytophagia</taxon>
        <taxon>Cytophagales</taxon>
        <taxon>Cytophagaceae</taxon>
        <taxon>Spirosoma</taxon>
    </lineage>
</organism>
<dbReference type="Pfam" id="PF05195">
    <property type="entry name" value="AMP_N"/>
    <property type="match status" value="1"/>
</dbReference>
<sequence length="482" mass="53318">MAGLCVLFSILLTGLLALPASAQINPALYDTDKLSPAFHADRRAALRAAMPSNTAVVVFANPERNRNNDTDFQYAQDPNLYYLTGYGEPNALLIITKDEVTVGNQRGTEFFFAQERNPRQETWTGRRLGTEGVTNQLGLRNVSLGKDFNNFPLDFARFDSVLCVLPKGAVDYADPKEKADLFDLIGQFNAKTQDCTVSAPAFRLVMAKLRQFKQPEEMALLQKAIDITCQGHREVMKFLAPNLTEYHAQSVMEYMFKSNGSEYVGYGSIAGGGENSCILHYITNRRKLQDGDLFLADCGAEYHGYTADVTRTMPVNGTFSPAQKAIYELVLAAQEAGFSACKPGTPFRNVHKAAFQVVQDGLARLGIARDSAETARYFMHGTSHSLGLDVHDWRVGDRMIPSHNPALTNLNPGLVLTVEPGVYIPANSPCDPKWWNIGVRIEDDVLITDTGHRVLSLTAPRTVADVEKLMREPSQFKKPVSR</sequence>
<evidence type="ECO:0000313" key="13">
    <source>
        <dbReference type="EMBL" id="QJW92276.1"/>
    </source>
</evidence>
<feature type="signal peptide" evidence="11">
    <location>
        <begin position="1"/>
        <end position="22"/>
    </location>
</feature>
<dbReference type="SUPFAM" id="SSF53092">
    <property type="entry name" value="Creatinase/prolidase N-terminal domain"/>
    <property type="match status" value="1"/>
</dbReference>
<dbReference type="PROSITE" id="PS00491">
    <property type="entry name" value="PROLINE_PEPTIDASE"/>
    <property type="match status" value="1"/>
</dbReference>
<dbReference type="Proteomes" id="UP000502756">
    <property type="component" value="Chromosome"/>
</dbReference>
<keyword evidence="7" id="KW-0378">Hydrolase</keyword>
<evidence type="ECO:0000256" key="2">
    <source>
        <dbReference type="ARBA" id="ARBA00001936"/>
    </source>
</evidence>
<evidence type="ECO:0000256" key="10">
    <source>
        <dbReference type="RuleBase" id="RU000590"/>
    </source>
</evidence>
<dbReference type="Gene3D" id="3.40.350.10">
    <property type="entry name" value="Creatinase/prolidase N-terminal domain"/>
    <property type="match status" value="1"/>
</dbReference>